<dbReference type="EMBL" id="BAAAHP010000210">
    <property type="protein sequence ID" value="GAA0899700.1"/>
    <property type="molecule type" value="Genomic_DNA"/>
</dbReference>
<dbReference type="Proteomes" id="UP001499967">
    <property type="component" value="Unassembled WGS sequence"/>
</dbReference>
<sequence>MHRTHLQPGEITEVKGLRVTSPLRTAYDLARRDDLVERVVAVDRLAEVHRFDPDLLRGYVARYRRSRGNELVADMLAHADRRSGSPMETRLRMLIVQAGLPKPQVQWVVQDERTRTAAWLDLAWPEHMIGRT</sequence>
<proteinExistence type="predicted"/>
<accession>A0ABN1NAC9</accession>
<keyword evidence="2" id="KW-1185">Reference proteome</keyword>
<organism evidence="1 2">
    <name type="scientific">Pseudonocardia zijingensis</name>
    <dbReference type="NCBI Taxonomy" id="153376"/>
    <lineage>
        <taxon>Bacteria</taxon>
        <taxon>Bacillati</taxon>
        <taxon>Actinomycetota</taxon>
        <taxon>Actinomycetes</taxon>
        <taxon>Pseudonocardiales</taxon>
        <taxon>Pseudonocardiaceae</taxon>
        <taxon>Pseudonocardia</taxon>
    </lineage>
</organism>
<protein>
    <submittedName>
        <fullName evidence="1">Uncharacterized protein</fullName>
    </submittedName>
</protein>
<comment type="caution">
    <text evidence="1">The sequence shown here is derived from an EMBL/GenBank/DDBJ whole genome shotgun (WGS) entry which is preliminary data.</text>
</comment>
<gene>
    <name evidence="1" type="ORF">GCM10009559_64720</name>
</gene>
<evidence type="ECO:0000313" key="2">
    <source>
        <dbReference type="Proteomes" id="UP001499967"/>
    </source>
</evidence>
<reference evidence="1 2" key="1">
    <citation type="journal article" date="2019" name="Int. J. Syst. Evol. Microbiol.">
        <title>The Global Catalogue of Microorganisms (GCM) 10K type strain sequencing project: providing services to taxonomists for standard genome sequencing and annotation.</title>
        <authorList>
            <consortium name="The Broad Institute Genomics Platform"/>
            <consortium name="The Broad Institute Genome Sequencing Center for Infectious Disease"/>
            <person name="Wu L."/>
            <person name="Ma J."/>
        </authorList>
    </citation>
    <scope>NUCLEOTIDE SEQUENCE [LARGE SCALE GENOMIC DNA]</scope>
    <source>
        <strain evidence="1 2">JCM 11117</strain>
    </source>
</reference>
<evidence type="ECO:0000313" key="1">
    <source>
        <dbReference type="EMBL" id="GAA0899700.1"/>
    </source>
</evidence>
<name>A0ABN1NAC9_9PSEU</name>
<dbReference type="RefSeq" id="WP_343945508.1">
    <property type="nucleotide sequence ID" value="NZ_BAAAHP010000210.1"/>
</dbReference>